<comment type="caution">
    <text evidence="10">The sequence shown here is derived from an EMBL/GenBank/DDBJ whole genome shotgun (WGS) entry which is preliminary data.</text>
</comment>
<dbReference type="NCBIfam" id="TIGR04056">
    <property type="entry name" value="OMP_RagA_SusC"/>
    <property type="match status" value="1"/>
</dbReference>
<keyword evidence="4 7" id="KW-0812">Transmembrane</keyword>
<keyword evidence="11" id="KW-1185">Reference proteome</keyword>
<evidence type="ECO:0000313" key="10">
    <source>
        <dbReference type="EMBL" id="MCX3267478.1"/>
    </source>
</evidence>
<dbReference type="NCBIfam" id="TIGR04057">
    <property type="entry name" value="SusC_RagA_signa"/>
    <property type="match status" value="1"/>
</dbReference>
<keyword evidence="8" id="KW-0732">Signal</keyword>
<evidence type="ECO:0000256" key="5">
    <source>
        <dbReference type="ARBA" id="ARBA00023136"/>
    </source>
</evidence>
<dbReference type="InterPro" id="IPR037066">
    <property type="entry name" value="Plug_dom_sf"/>
</dbReference>
<dbReference type="RefSeq" id="WP_083837990.1">
    <property type="nucleotide sequence ID" value="NZ_JAPJUH010000008.1"/>
</dbReference>
<dbReference type="InterPro" id="IPR008969">
    <property type="entry name" value="CarboxyPept-like_regulatory"/>
</dbReference>
<evidence type="ECO:0000256" key="7">
    <source>
        <dbReference type="PROSITE-ProRule" id="PRU01360"/>
    </source>
</evidence>
<dbReference type="GO" id="GO:0009279">
    <property type="term" value="C:cell outer membrane"/>
    <property type="evidence" value="ECO:0007669"/>
    <property type="project" value="UniProtKB-SubCell"/>
</dbReference>
<keyword evidence="6 7" id="KW-0998">Cell outer membrane</keyword>
<dbReference type="InterPro" id="IPR012910">
    <property type="entry name" value="Plug_dom"/>
</dbReference>
<dbReference type="EMBL" id="JAPJUH010000008">
    <property type="protein sequence ID" value="MCX3267478.1"/>
    <property type="molecule type" value="Genomic_DNA"/>
</dbReference>
<feature type="signal peptide" evidence="8">
    <location>
        <begin position="1"/>
        <end position="20"/>
    </location>
</feature>
<evidence type="ECO:0000259" key="9">
    <source>
        <dbReference type="Pfam" id="PF07715"/>
    </source>
</evidence>
<dbReference type="InterPro" id="IPR036942">
    <property type="entry name" value="Beta-barrel_TonB_sf"/>
</dbReference>
<keyword evidence="2 7" id="KW-0813">Transport</keyword>
<gene>
    <name evidence="10" type="ORF">OQZ29_22145</name>
</gene>
<feature type="chain" id="PRO_5040836851" evidence="8">
    <location>
        <begin position="21"/>
        <end position="1067"/>
    </location>
</feature>
<dbReference type="Pfam" id="PF07715">
    <property type="entry name" value="Plug"/>
    <property type="match status" value="1"/>
</dbReference>
<evidence type="ECO:0000256" key="6">
    <source>
        <dbReference type="ARBA" id="ARBA00023237"/>
    </source>
</evidence>
<evidence type="ECO:0000256" key="2">
    <source>
        <dbReference type="ARBA" id="ARBA00022448"/>
    </source>
</evidence>
<comment type="subcellular location">
    <subcellularLocation>
        <location evidence="1 7">Cell outer membrane</location>
        <topology evidence="1 7">Multi-pass membrane protein</topology>
    </subcellularLocation>
</comment>
<dbReference type="Gene3D" id="2.40.170.20">
    <property type="entry name" value="TonB-dependent receptor, beta-barrel domain"/>
    <property type="match status" value="1"/>
</dbReference>
<dbReference type="InterPro" id="IPR023996">
    <property type="entry name" value="TonB-dep_OMP_SusC/RagA"/>
</dbReference>
<dbReference type="InterPro" id="IPR023997">
    <property type="entry name" value="TonB-dep_OMP_SusC/RagA_CS"/>
</dbReference>
<sequence>MKRIYMFMVLAWCLALGAKAQQVVLGRIINNKDSAVIADGSVVITSTGDFRRVVSTGDNGYFSVALPQGRYRALASSVGYASGMLDFSVPVKGSLLIGLDAADNQLMDVMVNTGYQVLDRTRSTGSFSKVSSEQLNQQVGRNVLDRLEAIGNGLNVDRATGTEGRISIRGLSTIRGPKEPLIILDDFAYSGDLGNINPDDVESITVLKDASAASIWGARAGNGVIVITTKKSRLNAPLAIDFSAAVGVLEKPDLGYEQRMSSADFLGVEEFLFGKGYYTSVVNSLYKQPLTPFVELLLLHSEGKLSGGQLADSKAAFSSFDVYDDFDRYVYDKGVNQQYSLRLSGSGDRNSWSVSAGFNRNMDNLGLIDKRSTLRFSNTFNILKNLQLSSIFTYSDARVKRGRQGIGEIVSYSGLYPYARFADEAGNPLAIVKQYRRTYLSSPATARLLDWSYYPLLDYTHTDNSSGLKDLNANFDLTYRLPFGLKTSLKYSMEEQRASSALLQGRDAYYTRDYINSFTQVPASGAVVYPVPVGAILDSRESTLKSEQYRGQLDYSGSWKEHQVSALVGFEWRRAVTEGSSSRVYGLDTDKLNAGLVDFTRLYPNFVNGGSSYIQNGTSFDLKRNNFISQFANLAYTFRDAFTVSASARADASNVFGISTNSRWRPLWSAGVAWEVTRMPFFKFDFVDFLKLRATYGMSGNVDPGMVGVSTIRYPGISAFTQSPYAVFDKYSNPDLRWEKVGMFNAGVDFNLWKGRLSGSVEYYSKQADDLFGMFPIDYTTGVGSAIIKNVAKIKGNGLDIQLNSNNLSGGFKWQTTLNFSANKDRVVNYYVPNTLGSSFLQSGASVSGIEGLPVYAVFSYQWAGLDPLTGDPMGFVNGVASRDYNALTGPATQVGDLKYHGSALPKYFGNLVNNFSYAGLTLSVSLSFKFDYYFRRKSIDYTNLFDSWNGHADFQQRWRSPGDELQTNVPSLVFPNPSARDAFYKYSEVLIEKGDHIRIQYINLDYAFEKRMLGPLKIKTLNLFANVGNLGIIYRANKKGIDPEYITSGFNLPPGKLFSFGLRTSL</sequence>
<evidence type="ECO:0000256" key="4">
    <source>
        <dbReference type="ARBA" id="ARBA00022692"/>
    </source>
</evidence>
<dbReference type="Gene3D" id="2.170.130.10">
    <property type="entry name" value="TonB-dependent receptor, plug domain"/>
    <property type="match status" value="1"/>
</dbReference>
<organism evidence="10 11">
    <name type="scientific">Pedobacter agri</name>
    <dbReference type="NCBI Taxonomy" id="454586"/>
    <lineage>
        <taxon>Bacteria</taxon>
        <taxon>Pseudomonadati</taxon>
        <taxon>Bacteroidota</taxon>
        <taxon>Sphingobacteriia</taxon>
        <taxon>Sphingobacteriales</taxon>
        <taxon>Sphingobacteriaceae</taxon>
        <taxon>Pedobacter</taxon>
    </lineage>
</organism>
<protein>
    <submittedName>
        <fullName evidence="10">SusC/RagA family TonB-linked outer membrane protein</fullName>
    </submittedName>
</protein>
<dbReference type="PROSITE" id="PS52016">
    <property type="entry name" value="TONB_DEPENDENT_REC_3"/>
    <property type="match status" value="1"/>
</dbReference>
<comment type="similarity">
    <text evidence="7">Belongs to the TonB-dependent receptor family.</text>
</comment>
<dbReference type="AlphaFoldDB" id="A0A9X3ICB5"/>
<evidence type="ECO:0000313" key="11">
    <source>
        <dbReference type="Proteomes" id="UP001142592"/>
    </source>
</evidence>
<reference evidence="10" key="1">
    <citation type="submission" date="2022-11" db="EMBL/GenBank/DDBJ databases">
        <authorList>
            <person name="Graham C."/>
            <person name="Newman J.D."/>
        </authorList>
    </citation>
    <scope>NUCLEOTIDE SEQUENCE</scope>
    <source>
        <strain evidence="10">DSM 19486</strain>
    </source>
</reference>
<name>A0A9X3ICB5_9SPHI</name>
<feature type="domain" description="TonB-dependent receptor plug" evidence="9">
    <location>
        <begin position="122"/>
        <end position="224"/>
    </location>
</feature>
<dbReference type="InterPro" id="IPR039426">
    <property type="entry name" value="TonB-dep_rcpt-like"/>
</dbReference>
<proteinExistence type="inferred from homology"/>
<dbReference type="Proteomes" id="UP001142592">
    <property type="component" value="Unassembled WGS sequence"/>
</dbReference>
<keyword evidence="3 7" id="KW-1134">Transmembrane beta strand</keyword>
<evidence type="ECO:0000256" key="8">
    <source>
        <dbReference type="SAM" id="SignalP"/>
    </source>
</evidence>
<dbReference type="Gene3D" id="2.60.40.1120">
    <property type="entry name" value="Carboxypeptidase-like, regulatory domain"/>
    <property type="match status" value="1"/>
</dbReference>
<dbReference type="SUPFAM" id="SSF49464">
    <property type="entry name" value="Carboxypeptidase regulatory domain-like"/>
    <property type="match status" value="1"/>
</dbReference>
<accession>A0A9X3ICB5</accession>
<evidence type="ECO:0000256" key="1">
    <source>
        <dbReference type="ARBA" id="ARBA00004571"/>
    </source>
</evidence>
<keyword evidence="5 7" id="KW-0472">Membrane</keyword>
<evidence type="ECO:0000256" key="3">
    <source>
        <dbReference type="ARBA" id="ARBA00022452"/>
    </source>
</evidence>
<dbReference type="SUPFAM" id="SSF56935">
    <property type="entry name" value="Porins"/>
    <property type="match status" value="1"/>
</dbReference>